<accession>A0ABT3QYP4</accession>
<name>A0ABT3QYP4_9HYPH</name>
<reference evidence="1 2" key="1">
    <citation type="journal article" date="2016" name="Int. J. Syst. Evol. Microbiol.">
        <title>Labrenzia salina sp. nov., isolated from the rhizosphere of the halophyte Arthrocnemum macrostachyum.</title>
        <authorList>
            <person name="Camacho M."/>
            <person name="Redondo-Gomez S."/>
            <person name="Rodriguez-Llorente I."/>
            <person name="Rohde M."/>
            <person name="Sproer C."/>
            <person name="Schumann P."/>
            <person name="Klenk H.P."/>
            <person name="Montero-Calasanz M.D.C."/>
        </authorList>
    </citation>
    <scope>NUCLEOTIDE SEQUENCE [LARGE SCALE GENOMIC DNA]</scope>
    <source>
        <strain evidence="1 2">DSM 29163</strain>
    </source>
</reference>
<protein>
    <submittedName>
        <fullName evidence="1">Uncharacterized protein</fullName>
    </submittedName>
</protein>
<sequence length="138" mass="14761">MTMPNLSYTIEFSGSCMGNLIEAGEWLEARPGDDVIVFDLVSVLLTGFTGPWAQFVNALSDEGMAGLVKIALGQYAVEGETVFLFGQLNPPTVVPIPASVITSIDKIDFFDKPEGAELEALKLLIPFAGTGLHERKAA</sequence>
<dbReference type="Proteomes" id="UP001300261">
    <property type="component" value="Unassembled WGS sequence"/>
</dbReference>
<proteinExistence type="predicted"/>
<gene>
    <name evidence="1" type="ORF">ON753_06040</name>
</gene>
<dbReference type="RefSeq" id="WP_265961671.1">
    <property type="nucleotide sequence ID" value="NZ_JAPEVI010000003.1"/>
</dbReference>
<evidence type="ECO:0000313" key="2">
    <source>
        <dbReference type="Proteomes" id="UP001300261"/>
    </source>
</evidence>
<keyword evidence="2" id="KW-1185">Reference proteome</keyword>
<dbReference type="EMBL" id="JAPEVI010000003">
    <property type="protein sequence ID" value="MCX2721966.1"/>
    <property type="molecule type" value="Genomic_DNA"/>
</dbReference>
<organism evidence="1 2">
    <name type="scientific">Roseibium salinum</name>
    <dbReference type="NCBI Taxonomy" id="1604349"/>
    <lineage>
        <taxon>Bacteria</taxon>
        <taxon>Pseudomonadati</taxon>
        <taxon>Pseudomonadota</taxon>
        <taxon>Alphaproteobacteria</taxon>
        <taxon>Hyphomicrobiales</taxon>
        <taxon>Stappiaceae</taxon>
        <taxon>Roseibium</taxon>
    </lineage>
</organism>
<evidence type="ECO:0000313" key="1">
    <source>
        <dbReference type="EMBL" id="MCX2721966.1"/>
    </source>
</evidence>
<comment type="caution">
    <text evidence="1">The sequence shown here is derived from an EMBL/GenBank/DDBJ whole genome shotgun (WGS) entry which is preliminary data.</text>
</comment>